<dbReference type="InterPro" id="IPR011256">
    <property type="entry name" value="Reg_factor_effector_dom_sf"/>
</dbReference>
<dbReference type="AlphaFoldDB" id="A0A4R4FAZ9"/>
<accession>A0A4R4FAZ9</accession>
<dbReference type="PANTHER" id="PTHR30204">
    <property type="entry name" value="REDOX-CYCLING DRUG-SENSING TRANSCRIPTIONAL ACTIVATOR SOXR"/>
    <property type="match status" value="1"/>
</dbReference>
<dbReference type="SMART" id="SM00422">
    <property type="entry name" value="HTH_MERR"/>
    <property type="match status" value="1"/>
</dbReference>
<organism evidence="3 4">
    <name type="scientific">Extibacter muris</name>
    <dbReference type="NCBI Taxonomy" id="1796622"/>
    <lineage>
        <taxon>Bacteria</taxon>
        <taxon>Bacillati</taxon>
        <taxon>Bacillota</taxon>
        <taxon>Clostridia</taxon>
        <taxon>Lachnospirales</taxon>
        <taxon>Lachnospiraceae</taxon>
        <taxon>Extibacter</taxon>
    </lineage>
</organism>
<dbReference type="Pfam" id="PF06445">
    <property type="entry name" value="GyrI-like"/>
    <property type="match status" value="1"/>
</dbReference>
<dbReference type="GO" id="GO:0003700">
    <property type="term" value="F:DNA-binding transcription factor activity"/>
    <property type="evidence" value="ECO:0007669"/>
    <property type="project" value="InterPro"/>
</dbReference>
<dbReference type="SUPFAM" id="SSF55136">
    <property type="entry name" value="Probable bacterial effector-binding domain"/>
    <property type="match status" value="1"/>
</dbReference>
<evidence type="ECO:0000313" key="3">
    <source>
        <dbReference type="EMBL" id="TDA20655.1"/>
    </source>
</evidence>
<comment type="caution">
    <text evidence="3">The sequence shown here is derived from an EMBL/GenBank/DDBJ whole genome shotgun (WGS) entry which is preliminary data.</text>
</comment>
<dbReference type="EMBL" id="SMMX01000017">
    <property type="protein sequence ID" value="TDA20655.1"/>
    <property type="molecule type" value="Genomic_DNA"/>
</dbReference>
<protein>
    <submittedName>
        <fullName evidence="3">MerR family DNA-binding transcriptional regulator</fullName>
    </submittedName>
</protein>
<dbReference type="GO" id="GO:0003677">
    <property type="term" value="F:DNA binding"/>
    <property type="evidence" value="ECO:0007669"/>
    <property type="project" value="UniProtKB-KW"/>
</dbReference>
<reference evidence="3 4" key="1">
    <citation type="journal article" date="2016" name="Nat. Microbiol.">
        <title>The Mouse Intestinal Bacterial Collection (miBC) provides host-specific insight into cultured diversity and functional potential of the gut microbiota.</title>
        <authorList>
            <person name="Lagkouvardos I."/>
            <person name="Pukall R."/>
            <person name="Abt B."/>
            <person name="Foesel B.U."/>
            <person name="Meier-Kolthoff J.P."/>
            <person name="Kumar N."/>
            <person name="Bresciani A."/>
            <person name="Martinez I."/>
            <person name="Just S."/>
            <person name="Ziegler C."/>
            <person name="Brugiroux S."/>
            <person name="Garzetti D."/>
            <person name="Wenning M."/>
            <person name="Bui T.P."/>
            <person name="Wang J."/>
            <person name="Hugenholtz F."/>
            <person name="Plugge C.M."/>
            <person name="Peterson D.A."/>
            <person name="Hornef M.W."/>
            <person name="Baines J.F."/>
            <person name="Smidt H."/>
            <person name="Walter J."/>
            <person name="Kristiansen K."/>
            <person name="Nielsen H.B."/>
            <person name="Haller D."/>
            <person name="Overmann J."/>
            <person name="Stecher B."/>
            <person name="Clavel T."/>
        </authorList>
    </citation>
    <scope>NUCLEOTIDE SEQUENCE [LARGE SCALE GENOMIC DNA]</scope>
    <source>
        <strain evidence="3 4">DSM 28560</strain>
    </source>
</reference>
<gene>
    <name evidence="3" type="ORF">E1963_15835</name>
</gene>
<proteinExistence type="predicted"/>
<evidence type="ECO:0000256" key="1">
    <source>
        <dbReference type="ARBA" id="ARBA00023125"/>
    </source>
</evidence>
<sequence>MKKEHYCENKPGDKLYKIGMFAAMNHVTIKALRYYDEQGLLKPVYVDADSGYRYYTAGQLPEVIIASVKTTLHGYEDLFDVMPPMGQEMERLGCICAEPEYCFTIYHDGGYREEDIKVEICQAVTEKRQDSETVKFKVMPAVETAACILHKGSYEGFPEAYAQVLRFVENNGYEICGNPRESYIDGVWNKESEEEWLSEIQFPVKRTSVERL</sequence>
<dbReference type="SUPFAM" id="SSF46955">
    <property type="entry name" value="Putative DNA-binding domain"/>
    <property type="match status" value="1"/>
</dbReference>
<dbReference type="Gene3D" id="3.20.80.10">
    <property type="entry name" value="Regulatory factor, effector binding domain"/>
    <property type="match status" value="1"/>
</dbReference>
<evidence type="ECO:0000313" key="4">
    <source>
        <dbReference type="Proteomes" id="UP000295710"/>
    </source>
</evidence>
<dbReference type="PROSITE" id="PS50937">
    <property type="entry name" value="HTH_MERR_2"/>
    <property type="match status" value="1"/>
</dbReference>
<dbReference type="Pfam" id="PF00376">
    <property type="entry name" value="MerR"/>
    <property type="match status" value="1"/>
</dbReference>
<dbReference type="InterPro" id="IPR047057">
    <property type="entry name" value="MerR_fam"/>
</dbReference>
<keyword evidence="1 3" id="KW-0238">DNA-binding</keyword>
<keyword evidence="4" id="KW-1185">Reference proteome</keyword>
<dbReference type="InterPro" id="IPR000551">
    <property type="entry name" value="MerR-type_HTH_dom"/>
</dbReference>
<dbReference type="InterPro" id="IPR010499">
    <property type="entry name" value="AraC_E-bd"/>
</dbReference>
<dbReference type="RefSeq" id="WP_132280047.1">
    <property type="nucleotide sequence ID" value="NZ_JAOBST010000038.1"/>
</dbReference>
<dbReference type="InterPro" id="IPR029442">
    <property type="entry name" value="GyrI-like"/>
</dbReference>
<dbReference type="InterPro" id="IPR009061">
    <property type="entry name" value="DNA-bd_dom_put_sf"/>
</dbReference>
<dbReference type="PANTHER" id="PTHR30204:SF97">
    <property type="entry name" value="MERR FAMILY REGULATORY PROTEIN"/>
    <property type="match status" value="1"/>
</dbReference>
<dbReference type="Proteomes" id="UP000295710">
    <property type="component" value="Unassembled WGS sequence"/>
</dbReference>
<name>A0A4R4FAZ9_9FIRM</name>
<feature type="domain" description="HTH merR-type" evidence="2">
    <location>
        <begin position="15"/>
        <end position="60"/>
    </location>
</feature>
<evidence type="ECO:0000259" key="2">
    <source>
        <dbReference type="PROSITE" id="PS50937"/>
    </source>
</evidence>
<dbReference type="SMART" id="SM00871">
    <property type="entry name" value="AraC_E_bind"/>
    <property type="match status" value="1"/>
</dbReference>